<feature type="region of interest" description="Disordered" evidence="1">
    <location>
        <begin position="63"/>
        <end position="126"/>
    </location>
</feature>
<feature type="signal peptide" evidence="2">
    <location>
        <begin position="1"/>
        <end position="21"/>
    </location>
</feature>
<keyword evidence="2" id="KW-0732">Signal</keyword>
<feature type="compositionally biased region" description="Basic residues" evidence="1">
    <location>
        <begin position="103"/>
        <end position="113"/>
    </location>
</feature>
<reference evidence="5" key="3">
    <citation type="journal article" date="2005" name="Nature">
        <title>The map-based sequence of the rice genome.</title>
        <authorList>
            <consortium name="International rice genome sequencing project (IRGSP)"/>
            <person name="Matsumoto T."/>
            <person name="Wu J."/>
            <person name="Kanamori H."/>
            <person name="Katayose Y."/>
            <person name="Fujisawa M."/>
            <person name="Namiki N."/>
            <person name="Mizuno H."/>
            <person name="Yamamoto K."/>
            <person name="Antonio B.A."/>
            <person name="Baba T."/>
            <person name="Sakata K."/>
            <person name="Nagamura Y."/>
            <person name="Aoki H."/>
            <person name="Arikawa K."/>
            <person name="Arita K."/>
            <person name="Bito T."/>
            <person name="Chiden Y."/>
            <person name="Fujitsuka N."/>
            <person name="Fukunaka R."/>
            <person name="Hamada M."/>
            <person name="Harada C."/>
            <person name="Hayashi A."/>
            <person name="Hijishita S."/>
            <person name="Honda M."/>
            <person name="Hosokawa S."/>
            <person name="Ichikawa Y."/>
            <person name="Idonuma A."/>
            <person name="Iijima M."/>
            <person name="Ikeda M."/>
            <person name="Ikeno M."/>
            <person name="Ito K."/>
            <person name="Ito S."/>
            <person name="Ito T."/>
            <person name="Ito Y."/>
            <person name="Ito Y."/>
            <person name="Iwabuchi A."/>
            <person name="Kamiya K."/>
            <person name="Karasawa W."/>
            <person name="Kurita K."/>
            <person name="Katagiri S."/>
            <person name="Kikuta A."/>
            <person name="Kobayashi H."/>
            <person name="Kobayashi N."/>
            <person name="Machita K."/>
            <person name="Maehara T."/>
            <person name="Masukawa M."/>
            <person name="Mizubayashi T."/>
            <person name="Mukai Y."/>
            <person name="Nagasaki H."/>
            <person name="Nagata Y."/>
            <person name="Naito S."/>
            <person name="Nakashima M."/>
            <person name="Nakama Y."/>
            <person name="Nakamichi Y."/>
            <person name="Nakamura M."/>
            <person name="Meguro A."/>
            <person name="Negishi M."/>
            <person name="Ohta I."/>
            <person name="Ohta T."/>
            <person name="Okamoto M."/>
            <person name="Ono N."/>
            <person name="Saji S."/>
            <person name="Sakaguchi M."/>
            <person name="Sakai K."/>
            <person name="Shibata M."/>
            <person name="Shimokawa T."/>
            <person name="Song J."/>
            <person name="Takazaki Y."/>
            <person name="Terasawa K."/>
            <person name="Tsugane M."/>
            <person name="Tsuji K."/>
            <person name="Ueda S."/>
            <person name="Waki K."/>
            <person name="Yamagata H."/>
            <person name="Yamamoto M."/>
            <person name="Yamamoto S."/>
            <person name="Yamane H."/>
            <person name="Yoshiki S."/>
            <person name="Yoshihara R."/>
            <person name="Yukawa K."/>
            <person name="Zhong H."/>
            <person name="Yano M."/>
            <person name="Yuan Q."/>
            <person name="Ouyang S."/>
            <person name="Liu J."/>
            <person name="Jones K.M."/>
            <person name="Gansberger K."/>
            <person name="Moffat K."/>
            <person name="Hill J."/>
            <person name="Bera J."/>
            <person name="Fadrosh D."/>
            <person name="Jin S."/>
            <person name="Johri S."/>
            <person name="Kim M."/>
            <person name="Overton L."/>
            <person name="Reardon M."/>
            <person name="Tsitrin T."/>
            <person name="Vuong H."/>
            <person name="Weaver B."/>
            <person name="Ciecko A."/>
            <person name="Tallon L."/>
            <person name="Jackson J."/>
            <person name="Pai G."/>
            <person name="Aken S.V."/>
            <person name="Utterback T."/>
            <person name="Reidmuller S."/>
            <person name="Feldblyum T."/>
            <person name="Hsiao J."/>
            <person name="Zismann V."/>
            <person name="Iobst S."/>
            <person name="de Vazeille A.R."/>
            <person name="Buell C.R."/>
            <person name="Ying K."/>
            <person name="Li Y."/>
            <person name="Lu T."/>
            <person name="Huang Y."/>
            <person name="Zhao Q."/>
            <person name="Feng Q."/>
            <person name="Zhang L."/>
            <person name="Zhu J."/>
            <person name="Weng Q."/>
            <person name="Mu J."/>
            <person name="Lu Y."/>
            <person name="Fan D."/>
            <person name="Liu Y."/>
            <person name="Guan J."/>
            <person name="Zhang Y."/>
            <person name="Yu S."/>
            <person name="Liu X."/>
            <person name="Zhang Y."/>
            <person name="Hong G."/>
            <person name="Han B."/>
            <person name="Choisne N."/>
            <person name="Demange N."/>
            <person name="Orjeda G."/>
            <person name="Samain S."/>
            <person name="Cattolico L."/>
            <person name="Pelletier E."/>
            <person name="Couloux A."/>
            <person name="Segurens B."/>
            <person name="Wincker P."/>
            <person name="D'Hont A."/>
            <person name="Scarpelli C."/>
            <person name="Weissenbach J."/>
            <person name="Salanoubat M."/>
            <person name="Quetier F."/>
            <person name="Yu Y."/>
            <person name="Kim H.R."/>
            <person name="Rambo T."/>
            <person name="Currie J."/>
            <person name="Collura K."/>
            <person name="Luo M."/>
            <person name="Yang T."/>
            <person name="Ammiraju J.S.S."/>
            <person name="Engler F."/>
            <person name="Soderlund C."/>
            <person name="Wing R.A."/>
            <person name="Palmer L.E."/>
            <person name="de la Bastide M."/>
            <person name="Spiegel L."/>
            <person name="Nascimento L."/>
            <person name="Zutavern T."/>
            <person name="O'Shaughnessy A."/>
            <person name="Dike S."/>
            <person name="Dedhia N."/>
            <person name="Preston R."/>
            <person name="Balija V."/>
            <person name="McCombie W.R."/>
            <person name="Chow T."/>
            <person name="Chen H."/>
            <person name="Chung M."/>
            <person name="Chen C."/>
            <person name="Shaw J."/>
            <person name="Wu H."/>
            <person name="Hsiao K."/>
            <person name="Chao Y."/>
            <person name="Chu M."/>
            <person name="Cheng C."/>
            <person name="Hour A."/>
            <person name="Lee P."/>
            <person name="Lin S."/>
            <person name="Lin Y."/>
            <person name="Liou J."/>
            <person name="Liu S."/>
            <person name="Hsing Y."/>
            <person name="Raghuvanshi S."/>
            <person name="Mohanty A."/>
            <person name="Bharti A.K."/>
            <person name="Gaur A."/>
            <person name="Gupta V."/>
            <person name="Kumar D."/>
            <person name="Ravi V."/>
            <person name="Vij S."/>
            <person name="Kapur A."/>
            <person name="Khurana P."/>
            <person name="Khurana P."/>
            <person name="Khurana J.P."/>
            <person name="Tyagi A.K."/>
            <person name="Gaikwad K."/>
            <person name="Singh A."/>
            <person name="Dalal V."/>
            <person name="Srivastava S."/>
            <person name="Dixit A."/>
            <person name="Pal A.K."/>
            <person name="Ghazi I.A."/>
            <person name="Yadav M."/>
            <person name="Pandit A."/>
            <person name="Bhargava A."/>
            <person name="Sureshbabu K."/>
            <person name="Batra K."/>
            <person name="Sharma T.R."/>
            <person name="Mohapatra T."/>
            <person name="Singh N.K."/>
            <person name="Messing J."/>
            <person name="Nelson A.B."/>
            <person name="Fuks G."/>
            <person name="Kavchok S."/>
            <person name="Keizer G."/>
            <person name="Linton E."/>
            <person name="Llaca V."/>
            <person name="Song R."/>
            <person name="Tanyolac B."/>
            <person name="Young S."/>
            <person name="Ho-Il K."/>
            <person name="Hahn J.H."/>
            <person name="Sangsakoo G."/>
            <person name="Vanavichit A."/>
            <person name="de Mattos Luiz.A.T."/>
            <person name="Zimmer P.D."/>
            <person name="Malone G."/>
            <person name="Dellagostin O."/>
            <person name="de Oliveira A.C."/>
            <person name="Bevan M."/>
            <person name="Bancroft I."/>
            <person name="Minx P."/>
            <person name="Cordum H."/>
            <person name="Wilson R."/>
            <person name="Cheng Z."/>
            <person name="Jin W."/>
            <person name="Jiang J."/>
            <person name="Leong S.A."/>
            <person name="Iwama H."/>
            <person name="Gojobori T."/>
            <person name="Itoh T."/>
            <person name="Niimura Y."/>
            <person name="Fujii Y."/>
            <person name="Habara T."/>
            <person name="Sakai H."/>
            <person name="Sato Y."/>
            <person name="Wilson G."/>
            <person name="Kumar K."/>
            <person name="McCouch S."/>
            <person name="Juretic N."/>
            <person name="Hoen D."/>
            <person name="Wright S."/>
            <person name="Bruskiewich R."/>
            <person name="Bureau T."/>
            <person name="Miyao A."/>
            <person name="Hirochika H."/>
            <person name="Nishikawa T."/>
            <person name="Kadowaki K."/>
            <person name="Sugiura M."/>
            <person name="Burr B."/>
            <person name="Sasaki T."/>
        </authorList>
    </citation>
    <scope>NUCLEOTIDE SEQUENCE [LARGE SCALE GENOMIC DNA]</scope>
    <source>
        <strain evidence="5">cv. Nipponbare</strain>
    </source>
</reference>
<feature type="chain" id="PRO_5010143002" evidence="2">
    <location>
        <begin position="22"/>
        <end position="192"/>
    </location>
</feature>
<sequence length="192" mass="20752">MTWNNFIFFSLLPFFSLSCLRRSMREQGRRRTRGSGGRGPPRQGGVRGRPWEAAGHVAAPVATSGQRSAVCGGKKKRTAMPRAGRARARWRQGELEPTAPRGRGCRQRTRGGQRRSCGAKRAAAGAGGGIGELGARGGRCRRLRPRGGCPCVLTSDMVARRNRGSGGAHGVRWRWHARPQRRGEGGGSVAQE</sequence>
<evidence type="ECO:0000256" key="2">
    <source>
        <dbReference type="SAM" id="SignalP"/>
    </source>
</evidence>
<reference evidence="5" key="4">
    <citation type="journal article" date="2008" name="Nucleic Acids Res.">
        <title>The rice annotation project database (RAP-DB): 2008 update.</title>
        <authorList>
            <consortium name="The rice annotation project (RAP)"/>
        </authorList>
    </citation>
    <scope>GENOME REANNOTATION</scope>
    <source>
        <strain evidence="5">cv. Nipponbare</strain>
    </source>
</reference>
<evidence type="ECO:0000313" key="5">
    <source>
        <dbReference type="Proteomes" id="UP000000763"/>
    </source>
</evidence>
<name>Q6ZFI9_ORYSJ</name>
<feature type="compositionally biased region" description="Basic residues" evidence="1">
    <location>
        <begin position="171"/>
        <end position="180"/>
    </location>
</feature>
<feature type="compositionally biased region" description="Basic residues" evidence="1">
    <location>
        <begin position="73"/>
        <end position="90"/>
    </location>
</feature>
<evidence type="ECO:0000256" key="1">
    <source>
        <dbReference type="SAM" id="MobiDB-lite"/>
    </source>
</evidence>
<dbReference type="EMBL" id="AP003892">
    <property type="protein sequence ID" value="BAD08914.1"/>
    <property type="molecule type" value="Genomic_DNA"/>
</dbReference>
<reference evidence="3" key="1">
    <citation type="submission" date="2001-07" db="EMBL/GenBank/DDBJ databases">
        <title>Oryza sativa nipponbare(GA3) genomic DNA, chromosome 8, BAC clone:OJ1345_D02.</title>
        <authorList>
            <person name="Sasaki T."/>
            <person name="Matsumoto T."/>
            <person name="Yamamoto K."/>
        </authorList>
    </citation>
    <scope>NUCLEOTIDE SEQUENCE</scope>
</reference>
<proteinExistence type="predicted"/>
<gene>
    <name evidence="3" type="ORF">OJ1345_D02.34</name>
    <name evidence="4" type="ORF">OJ1506_F01.6</name>
</gene>
<dbReference type="EMBL" id="AP004190">
    <property type="protein sequence ID" value="BAD09266.1"/>
    <property type="molecule type" value="Genomic_DNA"/>
</dbReference>
<organism evidence="4 5">
    <name type="scientific">Oryza sativa subsp. japonica</name>
    <name type="common">Rice</name>
    <dbReference type="NCBI Taxonomy" id="39947"/>
    <lineage>
        <taxon>Eukaryota</taxon>
        <taxon>Viridiplantae</taxon>
        <taxon>Streptophyta</taxon>
        <taxon>Embryophyta</taxon>
        <taxon>Tracheophyta</taxon>
        <taxon>Spermatophyta</taxon>
        <taxon>Magnoliopsida</taxon>
        <taxon>Liliopsida</taxon>
        <taxon>Poales</taxon>
        <taxon>Poaceae</taxon>
        <taxon>BOP clade</taxon>
        <taxon>Oryzoideae</taxon>
        <taxon>Oryzeae</taxon>
        <taxon>Oryzinae</taxon>
        <taxon>Oryza</taxon>
        <taxon>Oryza sativa</taxon>
    </lineage>
</organism>
<accession>Q6ZFI9</accession>
<feature type="region of interest" description="Disordered" evidence="1">
    <location>
        <begin position="163"/>
        <end position="192"/>
    </location>
</feature>
<feature type="compositionally biased region" description="Low complexity" evidence="1">
    <location>
        <begin position="114"/>
        <end position="124"/>
    </location>
</feature>
<protein>
    <submittedName>
        <fullName evidence="4">Uncharacterized protein</fullName>
    </submittedName>
</protein>
<reference evidence="4" key="2">
    <citation type="submission" date="2001-09" db="EMBL/GenBank/DDBJ databases">
        <title>Oryza sativa nipponbare(GA3) genomic DNA, chromosome 8, BAC clone:OJ1506_F01.</title>
        <authorList>
            <person name="Sasaki T."/>
            <person name="Matsumoto T."/>
            <person name="Yamamoto K."/>
        </authorList>
    </citation>
    <scope>NUCLEOTIDE SEQUENCE</scope>
</reference>
<evidence type="ECO:0000313" key="3">
    <source>
        <dbReference type="EMBL" id="BAD08914.1"/>
    </source>
</evidence>
<feature type="region of interest" description="Disordered" evidence="1">
    <location>
        <begin position="26"/>
        <end position="49"/>
    </location>
</feature>
<dbReference type="AlphaFoldDB" id="Q6ZFI9"/>
<dbReference type="Proteomes" id="UP000000763">
    <property type="component" value="Chromosome 8"/>
</dbReference>
<evidence type="ECO:0000313" key="4">
    <source>
        <dbReference type="EMBL" id="BAD09266.1"/>
    </source>
</evidence>